<dbReference type="PANTHER" id="PTHR45746:SF5">
    <property type="entry name" value="REGULATOR OF G-PROTEIN SIGNALING 7"/>
    <property type="match status" value="1"/>
</dbReference>
<dbReference type="GO" id="GO:0009968">
    <property type="term" value="P:negative regulation of signal transduction"/>
    <property type="evidence" value="ECO:0007669"/>
    <property type="project" value="UniProtKB-KW"/>
</dbReference>
<feature type="compositionally biased region" description="Low complexity" evidence="2">
    <location>
        <begin position="260"/>
        <end position="270"/>
    </location>
</feature>
<dbReference type="Gene3D" id="1.10.10.10">
    <property type="entry name" value="Winged helix-like DNA-binding domain superfamily/Winged helix DNA-binding domain"/>
    <property type="match status" value="1"/>
</dbReference>
<reference evidence="3" key="1">
    <citation type="submission" date="2020-11" db="EMBL/GenBank/DDBJ databases">
        <authorList>
            <person name="Tran Van P."/>
        </authorList>
    </citation>
    <scope>NUCLEOTIDE SEQUENCE</scope>
</reference>
<gene>
    <name evidence="3" type="ORF">CTOB1V02_LOCUS12000</name>
</gene>
<dbReference type="GO" id="GO:0005737">
    <property type="term" value="C:cytoplasm"/>
    <property type="evidence" value="ECO:0007669"/>
    <property type="project" value="TreeGrafter"/>
</dbReference>
<proteinExistence type="predicted"/>
<feature type="region of interest" description="Disordered" evidence="2">
    <location>
        <begin position="187"/>
        <end position="209"/>
    </location>
</feature>
<evidence type="ECO:0000256" key="2">
    <source>
        <dbReference type="SAM" id="MobiDB-lite"/>
    </source>
</evidence>
<dbReference type="InterPro" id="IPR000591">
    <property type="entry name" value="DEP_dom"/>
</dbReference>
<dbReference type="InterPro" id="IPR047016">
    <property type="entry name" value="RGS6/7/9/11"/>
</dbReference>
<evidence type="ECO:0000256" key="1">
    <source>
        <dbReference type="ARBA" id="ARBA00022700"/>
    </source>
</evidence>
<name>A0A7R8WS11_9CRUS</name>
<dbReference type="GO" id="GO:0008277">
    <property type="term" value="P:regulation of G protein-coupled receptor signaling pathway"/>
    <property type="evidence" value="ECO:0007669"/>
    <property type="project" value="InterPro"/>
</dbReference>
<dbReference type="PANTHER" id="PTHR45746">
    <property type="entry name" value="LP21163P"/>
    <property type="match status" value="1"/>
</dbReference>
<organism evidence="3">
    <name type="scientific">Cyprideis torosa</name>
    <dbReference type="NCBI Taxonomy" id="163714"/>
    <lineage>
        <taxon>Eukaryota</taxon>
        <taxon>Metazoa</taxon>
        <taxon>Ecdysozoa</taxon>
        <taxon>Arthropoda</taxon>
        <taxon>Crustacea</taxon>
        <taxon>Oligostraca</taxon>
        <taxon>Ostracoda</taxon>
        <taxon>Podocopa</taxon>
        <taxon>Podocopida</taxon>
        <taxon>Cytherocopina</taxon>
        <taxon>Cytheroidea</taxon>
        <taxon>Cytherideidae</taxon>
        <taxon>Cyprideis</taxon>
    </lineage>
</organism>
<protein>
    <submittedName>
        <fullName evidence="3">Uncharacterized protein</fullName>
    </submittedName>
</protein>
<dbReference type="InterPro" id="IPR036388">
    <property type="entry name" value="WH-like_DNA-bd_sf"/>
</dbReference>
<dbReference type="CDD" id="cd04450">
    <property type="entry name" value="DEP_RGS7-like"/>
    <property type="match status" value="1"/>
</dbReference>
<feature type="region of interest" description="Disordered" evidence="2">
    <location>
        <begin position="246"/>
        <end position="306"/>
    </location>
</feature>
<dbReference type="EMBL" id="OB667982">
    <property type="protein sequence ID" value="CAD7234183.1"/>
    <property type="molecule type" value="Genomic_DNA"/>
</dbReference>
<dbReference type="GO" id="GO:0005096">
    <property type="term" value="F:GTPase activator activity"/>
    <property type="evidence" value="ECO:0007669"/>
    <property type="project" value="TreeGrafter"/>
</dbReference>
<dbReference type="InterPro" id="IPR040759">
    <property type="entry name" value="RGS_DHEX"/>
</dbReference>
<keyword evidence="1" id="KW-0734">Signal transduction inhibitor</keyword>
<dbReference type="Gene3D" id="1.10.1240.60">
    <property type="match status" value="1"/>
</dbReference>
<dbReference type="SMART" id="SM00049">
    <property type="entry name" value="DEP"/>
    <property type="match status" value="1"/>
</dbReference>
<dbReference type="AlphaFoldDB" id="A0A7R8WS11"/>
<feature type="non-terminal residue" evidence="3">
    <location>
        <position position="1"/>
    </location>
</feature>
<evidence type="ECO:0000313" key="3">
    <source>
        <dbReference type="EMBL" id="CAD7234183.1"/>
    </source>
</evidence>
<dbReference type="GO" id="GO:0043005">
    <property type="term" value="C:neuron projection"/>
    <property type="evidence" value="ECO:0007669"/>
    <property type="project" value="TreeGrafter"/>
</dbReference>
<dbReference type="InterPro" id="IPR047017">
    <property type="entry name" value="RGS6/7/9/11_DHEX_sf"/>
</dbReference>
<dbReference type="OrthoDB" id="196547at2759"/>
<dbReference type="SUPFAM" id="SSF46785">
    <property type="entry name" value="Winged helix' DNA-binding domain"/>
    <property type="match status" value="1"/>
</dbReference>
<sequence length="306" mass="32980">MLDPETGVAIRRHKLLLTSINDAIAGYDLIEWLMEHFGMDDSTEALHLAQQMCYLGFLYPVSETKDLTVKDDSSIYRFHPTNQWPSPNFEPSQREYALYLLKRQMRDRAKHALEEYEQEDLLRDQTVFCPAAAAANDGVSSVSGEEDICPWDAQVPASPKGKPRIRLPTRALVQAIASVTSKSKELAQASAGTSSGASANTDPSSKRPCDGGTGRYCGIGAAGPSSSLTKVSREAIFYMGKSESSASVSIGDDVCPWESGPPSGTSSISSQKQLLVPEGKPQQKKSASVPEDVGCKDGTPSMASLK</sequence>
<dbReference type="PROSITE" id="PS50186">
    <property type="entry name" value="DEP"/>
    <property type="match status" value="1"/>
</dbReference>
<dbReference type="InterPro" id="IPR036390">
    <property type="entry name" value="WH_DNA-bd_sf"/>
</dbReference>
<feature type="compositionally biased region" description="Low complexity" evidence="2">
    <location>
        <begin position="189"/>
        <end position="199"/>
    </location>
</feature>
<dbReference type="GO" id="GO:0005886">
    <property type="term" value="C:plasma membrane"/>
    <property type="evidence" value="ECO:0007669"/>
    <property type="project" value="TreeGrafter"/>
</dbReference>
<dbReference type="Pfam" id="PF18148">
    <property type="entry name" value="RGS_DHEX"/>
    <property type="match status" value="1"/>
</dbReference>
<dbReference type="GO" id="GO:0035556">
    <property type="term" value="P:intracellular signal transduction"/>
    <property type="evidence" value="ECO:0007669"/>
    <property type="project" value="InterPro"/>
</dbReference>
<accession>A0A7R8WS11</accession>
<dbReference type="Pfam" id="PF00610">
    <property type="entry name" value="DEP"/>
    <property type="match status" value="1"/>
</dbReference>